<dbReference type="RefSeq" id="WP_227707948.1">
    <property type="nucleotide sequence ID" value="NZ_JAJEQX010000017.1"/>
</dbReference>
<feature type="transmembrane region" description="Helical" evidence="1">
    <location>
        <begin position="90"/>
        <end position="110"/>
    </location>
</feature>
<keyword evidence="1" id="KW-0812">Transmembrane</keyword>
<keyword evidence="3" id="KW-1185">Reference proteome</keyword>
<comment type="caution">
    <text evidence="2">The sequence shown here is derived from an EMBL/GenBank/DDBJ whole genome shotgun (WGS) entry which is preliminary data.</text>
</comment>
<accession>A0ABS8FXM7</accession>
<evidence type="ECO:0000313" key="3">
    <source>
        <dbReference type="Proteomes" id="UP001198151"/>
    </source>
</evidence>
<feature type="transmembrane region" description="Helical" evidence="1">
    <location>
        <begin position="36"/>
        <end position="54"/>
    </location>
</feature>
<evidence type="ECO:0000256" key="1">
    <source>
        <dbReference type="SAM" id="Phobius"/>
    </source>
</evidence>
<protein>
    <submittedName>
        <fullName evidence="2">Uncharacterized protein</fullName>
    </submittedName>
</protein>
<keyword evidence="1" id="KW-0472">Membrane</keyword>
<proteinExistence type="predicted"/>
<feature type="transmembrane region" description="Helical" evidence="1">
    <location>
        <begin position="66"/>
        <end position="84"/>
    </location>
</feature>
<sequence>MTNGRNTSPLGWSFGHLDENNAVVQKFRAWLDKYETWGQFLSYILAAAGTAALIRKSRAGKKRPENVLILINQVFVTFGVYLLIEIQPRYVYFVQISVFMLAGMGIQVLAEKGKKIQRAAEIGEMI</sequence>
<evidence type="ECO:0000313" key="2">
    <source>
        <dbReference type="EMBL" id="MCC2254808.1"/>
    </source>
</evidence>
<dbReference type="EMBL" id="JAJEQX010000017">
    <property type="protein sequence ID" value="MCC2254808.1"/>
    <property type="molecule type" value="Genomic_DNA"/>
</dbReference>
<reference evidence="2 3" key="1">
    <citation type="submission" date="2021-10" db="EMBL/GenBank/DDBJ databases">
        <title>Anaerobic single-cell dispensing facilitates the cultivation of human gut bacteria.</title>
        <authorList>
            <person name="Afrizal A."/>
        </authorList>
    </citation>
    <scope>NUCLEOTIDE SEQUENCE [LARGE SCALE GENOMIC DNA]</scope>
    <source>
        <strain evidence="2 3">CLA-AA-H200</strain>
    </source>
</reference>
<dbReference type="Proteomes" id="UP001198151">
    <property type="component" value="Unassembled WGS sequence"/>
</dbReference>
<gene>
    <name evidence="2" type="ORF">LKD70_10320</name>
</gene>
<organism evidence="2 3">
    <name type="scientific">Ruminococcus turbiniformis</name>
    <dbReference type="NCBI Taxonomy" id="2881258"/>
    <lineage>
        <taxon>Bacteria</taxon>
        <taxon>Bacillati</taxon>
        <taxon>Bacillota</taxon>
        <taxon>Clostridia</taxon>
        <taxon>Eubacteriales</taxon>
        <taxon>Oscillospiraceae</taxon>
        <taxon>Ruminococcus</taxon>
    </lineage>
</organism>
<keyword evidence="1" id="KW-1133">Transmembrane helix</keyword>
<name>A0ABS8FXM7_9FIRM</name>